<keyword evidence="6" id="KW-1185">Reference proteome</keyword>
<keyword evidence="3" id="KW-0804">Transcription</keyword>
<evidence type="ECO:0000256" key="3">
    <source>
        <dbReference type="ARBA" id="ARBA00023163"/>
    </source>
</evidence>
<evidence type="ECO:0000256" key="2">
    <source>
        <dbReference type="ARBA" id="ARBA00023125"/>
    </source>
</evidence>
<dbReference type="InterPro" id="IPR050204">
    <property type="entry name" value="AraC_XylS_family_regulators"/>
</dbReference>
<dbReference type="Gene3D" id="1.10.10.60">
    <property type="entry name" value="Homeodomain-like"/>
    <property type="match status" value="1"/>
</dbReference>
<name>A0A2M8WNH8_9RHOB</name>
<dbReference type="Proteomes" id="UP000228531">
    <property type="component" value="Unassembled WGS sequence"/>
</dbReference>
<dbReference type="GO" id="GO:0003700">
    <property type="term" value="F:DNA-binding transcription factor activity"/>
    <property type="evidence" value="ECO:0007669"/>
    <property type="project" value="InterPro"/>
</dbReference>
<dbReference type="InterPro" id="IPR018060">
    <property type="entry name" value="HTH_AraC"/>
</dbReference>
<keyword evidence="2" id="KW-0238">DNA-binding</keyword>
<dbReference type="Pfam" id="PF12833">
    <property type="entry name" value="HTH_18"/>
    <property type="match status" value="1"/>
</dbReference>
<dbReference type="PANTHER" id="PTHR46796:SF15">
    <property type="entry name" value="BLL1074 PROTEIN"/>
    <property type="match status" value="1"/>
</dbReference>
<sequence length="209" mass="22878">MIVQHHRDTPKTVTPIITGPATRAYTVSYDAGDQWFGLRLRPESGAALWKGAMAQATDTVLRGQEAIDLVPPLAELDGRHLTLKEIAPLVLDHTAQSVDTRLTRALDVLHASGGRIRMTTLAGFLSCSTRQLNRLFRANTGLSTKTYAQLIQFHRTLGLITRARLPITAAAFEGGYADHAHMTRAFGRFGGFAPSRVPPDLTLPQLFPQ</sequence>
<feature type="domain" description="HTH araC/xylS-type" evidence="4">
    <location>
        <begin position="92"/>
        <end position="200"/>
    </location>
</feature>
<reference evidence="5 6" key="1">
    <citation type="submission" date="2017-11" db="EMBL/GenBank/DDBJ databases">
        <title>Genomic Encyclopedia of Archaeal and Bacterial Type Strains, Phase II (KMG-II): From Individual Species to Whole Genera.</title>
        <authorList>
            <person name="Goeker M."/>
        </authorList>
    </citation>
    <scope>NUCLEOTIDE SEQUENCE [LARGE SCALE GENOMIC DNA]</scope>
    <source>
        <strain evidence="5 6">DSM 29128</strain>
    </source>
</reference>
<proteinExistence type="predicted"/>
<comment type="caution">
    <text evidence="5">The sequence shown here is derived from an EMBL/GenBank/DDBJ whole genome shotgun (WGS) entry which is preliminary data.</text>
</comment>
<dbReference type="AlphaFoldDB" id="A0A2M8WNH8"/>
<dbReference type="GO" id="GO:0043565">
    <property type="term" value="F:sequence-specific DNA binding"/>
    <property type="evidence" value="ECO:0007669"/>
    <property type="project" value="InterPro"/>
</dbReference>
<gene>
    <name evidence="5" type="ORF">BC777_1339</name>
</gene>
<protein>
    <submittedName>
        <fullName evidence="5">Helix-turn-helix protein</fullName>
    </submittedName>
</protein>
<evidence type="ECO:0000313" key="5">
    <source>
        <dbReference type="EMBL" id="PJI92487.1"/>
    </source>
</evidence>
<evidence type="ECO:0000259" key="4">
    <source>
        <dbReference type="PROSITE" id="PS01124"/>
    </source>
</evidence>
<dbReference type="PROSITE" id="PS01124">
    <property type="entry name" value="HTH_ARAC_FAMILY_2"/>
    <property type="match status" value="1"/>
</dbReference>
<evidence type="ECO:0000256" key="1">
    <source>
        <dbReference type="ARBA" id="ARBA00023015"/>
    </source>
</evidence>
<dbReference type="PANTHER" id="PTHR46796">
    <property type="entry name" value="HTH-TYPE TRANSCRIPTIONAL ACTIVATOR RHAS-RELATED"/>
    <property type="match status" value="1"/>
</dbReference>
<evidence type="ECO:0000313" key="6">
    <source>
        <dbReference type="Proteomes" id="UP000228531"/>
    </source>
</evidence>
<dbReference type="SMART" id="SM00342">
    <property type="entry name" value="HTH_ARAC"/>
    <property type="match status" value="1"/>
</dbReference>
<keyword evidence="1" id="KW-0805">Transcription regulation</keyword>
<accession>A0A2M8WNH8</accession>
<dbReference type="EMBL" id="PGTY01000001">
    <property type="protein sequence ID" value="PJI92487.1"/>
    <property type="molecule type" value="Genomic_DNA"/>
</dbReference>
<organism evidence="5 6">
    <name type="scientific">Yoonia maricola</name>
    <dbReference type="NCBI Taxonomy" id="420999"/>
    <lineage>
        <taxon>Bacteria</taxon>
        <taxon>Pseudomonadati</taxon>
        <taxon>Pseudomonadota</taxon>
        <taxon>Alphaproteobacteria</taxon>
        <taxon>Rhodobacterales</taxon>
        <taxon>Paracoccaceae</taxon>
        <taxon>Yoonia</taxon>
    </lineage>
</organism>